<feature type="transmembrane region" description="Helical" evidence="6">
    <location>
        <begin position="12"/>
        <end position="29"/>
    </location>
</feature>
<reference evidence="8" key="1">
    <citation type="journal article" date="2020" name="Stud. Mycol.">
        <title>101 Dothideomycetes genomes: a test case for predicting lifestyles and emergence of pathogens.</title>
        <authorList>
            <person name="Haridas S."/>
            <person name="Albert R."/>
            <person name="Binder M."/>
            <person name="Bloem J."/>
            <person name="Labutti K."/>
            <person name="Salamov A."/>
            <person name="Andreopoulos B."/>
            <person name="Baker S."/>
            <person name="Barry K."/>
            <person name="Bills G."/>
            <person name="Bluhm B."/>
            <person name="Cannon C."/>
            <person name="Castanera R."/>
            <person name="Culley D."/>
            <person name="Daum C."/>
            <person name="Ezra D."/>
            <person name="Gonzalez J."/>
            <person name="Henrissat B."/>
            <person name="Kuo A."/>
            <person name="Liang C."/>
            <person name="Lipzen A."/>
            <person name="Lutzoni F."/>
            <person name="Magnuson J."/>
            <person name="Mondo S."/>
            <person name="Nolan M."/>
            <person name="Ohm R."/>
            <person name="Pangilinan J."/>
            <person name="Park H.-J."/>
            <person name="Ramirez L."/>
            <person name="Alfaro M."/>
            <person name="Sun H."/>
            <person name="Tritt A."/>
            <person name="Yoshinaga Y."/>
            <person name="Zwiers L.-H."/>
            <person name="Turgeon B."/>
            <person name="Goodwin S."/>
            <person name="Spatafora J."/>
            <person name="Crous P."/>
            <person name="Grigoriev I."/>
        </authorList>
    </citation>
    <scope>NUCLEOTIDE SEQUENCE</scope>
    <source>
        <strain evidence="8">CBS 115976</strain>
    </source>
</reference>
<feature type="transmembrane region" description="Helical" evidence="6">
    <location>
        <begin position="159"/>
        <end position="183"/>
    </location>
</feature>
<evidence type="ECO:0000256" key="4">
    <source>
        <dbReference type="ARBA" id="ARBA00023136"/>
    </source>
</evidence>
<dbReference type="InterPro" id="IPR049326">
    <property type="entry name" value="Rhodopsin_dom_fungi"/>
</dbReference>
<evidence type="ECO:0000256" key="1">
    <source>
        <dbReference type="ARBA" id="ARBA00004141"/>
    </source>
</evidence>
<feature type="transmembrane region" description="Helical" evidence="6">
    <location>
        <begin position="75"/>
        <end position="94"/>
    </location>
</feature>
<comment type="subcellular location">
    <subcellularLocation>
        <location evidence="1">Membrane</location>
        <topology evidence="1">Multi-pass membrane protein</topology>
    </subcellularLocation>
</comment>
<evidence type="ECO:0000313" key="8">
    <source>
        <dbReference type="EMBL" id="KAF2670308.1"/>
    </source>
</evidence>
<proteinExistence type="inferred from homology"/>
<keyword evidence="3 6" id="KW-1133">Transmembrane helix</keyword>
<feature type="transmembrane region" description="Helical" evidence="6">
    <location>
        <begin position="41"/>
        <end position="63"/>
    </location>
</feature>
<evidence type="ECO:0000259" key="7">
    <source>
        <dbReference type="Pfam" id="PF20684"/>
    </source>
</evidence>
<feature type="transmembrane region" description="Helical" evidence="6">
    <location>
        <begin position="115"/>
        <end position="136"/>
    </location>
</feature>
<dbReference type="EMBL" id="MU004234">
    <property type="protein sequence ID" value="KAF2670308.1"/>
    <property type="molecule type" value="Genomic_DNA"/>
</dbReference>
<organism evidence="8 9">
    <name type="scientific">Microthyrium microscopicum</name>
    <dbReference type="NCBI Taxonomy" id="703497"/>
    <lineage>
        <taxon>Eukaryota</taxon>
        <taxon>Fungi</taxon>
        <taxon>Dikarya</taxon>
        <taxon>Ascomycota</taxon>
        <taxon>Pezizomycotina</taxon>
        <taxon>Dothideomycetes</taxon>
        <taxon>Dothideomycetes incertae sedis</taxon>
        <taxon>Microthyriales</taxon>
        <taxon>Microthyriaceae</taxon>
        <taxon>Microthyrium</taxon>
    </lineage>
</organism>
<keyword evidence="4 6" id="KW-0472">Membrane</keyword>
<protein>
    <recommendedName>
        <fullName evidence="7">Rhodopsin domain-containing protein</fullName>
    </recommendedName>
</protein>
<evidence type="ECO:0000256" key="5">
    <source>
        <dbReference type="ARBA" id="ARBA00038359"/>
    </source>
</evidence>
<dbReference type="OrthoDB" id="3897607at2759"/>
<evidence type="ECO:0000256" key="6">
    <source>
        <dbReference type="SAM" id="Phobius"/>
    </source>
</evidence>
<accession>A0A6A6UGU1</accession>
<dbReference type="AlphaFoldDB" id="A0A6A6UGU1"/>
<dbReference type="PANTHER" id="PTHR33048:SF123">
    <property type="entry name" value="INTEGRAL MEMBRANE PROTEIN"/>
    <property type="match status" value="1"/>
</dbReference>
<comment type="similarity">
    <text evidence="5">Belongs to the SAT4 family.</text>
</comment>
<name>A0A6A6UGU1_9PEZI</name>
<evidence type="ECO:0000256" key="2">
    <source>
        <dbReference type="ARBA" id="ARBA00022692"/>
    </source>
</evidence>
<dbReference type="PANTHER" id="PTHR33048">
    <property type="entry name" value="PTH11-LIKE INTEGRAL MEMBRANE PROTEIN (AFU_ORTHOLOGUE AFUA_5G11245)"/>
    <property type="match status" value="1"/>
</dbReference>
<keyword evidence="9" id="KW-1185">Reference proteome</keyword>
<keyword evidence="2 6" id="KW-0812">Transmembrane</keyword>
<dbReference type="Proteomes" id="UP000799302">
    <property type="component" value="Unassembled WGS sequence"/>
</dbReference>
<evidence type="ECO:0000313" key="9">
    <source>
        <dbReference type="Proteomes" id="UP000799302"/>
    </source>
</evidence>
<feature type="transmembrane region" description="Helical" evidence="6">
    <location>
        <begin position="195"/>
        <end position="219"/>
    </location>
</feature>
<dbReference type="Pfam" id="PF20684">
    <property type="entry name" value="Fung_rhodopsin"/>
    <property type="match status" value="1"/>
</dbReference>
<evidence type="ECO:0000256" key="3">
    <source>
        <dbReference type="ARBA" id="ARBA00022989"/>
    </source>
</evidence>
<gene>
    <name evidence="8" type="ORF">BT63DRAFT_234469</name>
</gene>
<sequence>MLDPDDKVFGIIGVFTITALVIVSIRIYIRAIVKKTTGVDDLFAAVASAGVITTAVATIWAHVLDHNDTAKPNSGILKAVLVSFYSFWVSEWATKMSILYACLRVFGIKRTTKQVIYALATLCTLHTISAILSLLLQCRPMSNFWTPRLMHSGCTNSTIIYITHACINLCTDTLTYILPMVLVLRSPLDPAKKRFLICVFAVCSLTLLAAVGRIVALALFKTTVEHETTAIAWDILSISSCVEITTGLIATSLPVLAPVLKNQWISLKSIQHPSRSHRVTTRSRSISDLGIREPQASRG</sequence>
<dbReference type="InterPro" id="IPR052337">
    <property type="entry name" value="SAT4-like"/>
</dbReference>
<dbReference type="GO" id="GO:0016020">
    <property type="term" value="C:membrane"/>
    <property type="evidence" value="ECO:0007669"/>
    <property type="project" value="UniProtKB-SubCell"/>
</dbReference>
<feature type="domain" description="Rhodopsin" evidence="7">
    <location>
        <begin position="25"/>
        <end position="261"/>
    </location>
</feature>